<reference evidence="2 3" key="1">
    <citation type="submission" date="2020-08" db="EMBL/GenBank/DDBJ databases">
        <title>Genomic Encyclopedia of Type Strains, Phase III (KMG-III): the genomes of soil and plant-associated and newly described type strains.</title>
        <authorList>
            <person name="Whitman W."/>
        </authorList>
    </citation>
    <scope>NUCLEOTIDE SEQUENCE [LARGE SCALE GENOMIC DNA]</scope>
    <source>
        <strain evidence="2 3">CECT 8897</strain>
    </source>
</reference>
<keyword evidence="1" id="KW-0732">Signal</keyword>
<evidence type="ECO:0008006" key="4">
    <source>
        <dbReference type="Google" id="ProtNLM"/>
    </source>
</evidence>
<feature type="signal peptide" evidence="1">
    <location>
        <begin position="1"/>
        <end position="21"/>
    </location>
</feature>
<dbReference type="Proteomes" id="UP000541535">
    <property type="component" value="Unassembled WGS sequence"/>
</dbReference>
<feature type="chain" id="PRO_5030601794" description="DUF2059 domain-containing protein" evidence="1">
    <location>
        <begin position="22"/>
        <end position="265"/>
    </location>
</feature>
<comment type="caution">
    <text evidence="2">The sequence shown here is derived from an EMBL/GenBank/DDBJ whole genome shotgun (WGS) entry which is preliminary data.</text>
</comment>
<evidence type="ECO:0000313" key="3">
    <source>
        <dbReference type="Proteomes" id="UP000541535"/>
    </source>
</evidence>
<name>A0A7W5BAU6_9BURK</name>
<dbReference type="AlphaFoldDB" id="A0A7W5BAU6"/>
<dbReference type="EMBL" id="JACHXD010000006">
    <property type="protein sequence ID" value="MBB3119516.1"/>
    <property type="molecule type" value="Genomic_DNA"/>
</dbReference>
<protein>
    <recommendedName>
        <fullName evidence="4">DUF2059 domain-containing protein</fullName>
    </recommendedName>
</protein>
<evidence type="ECO:0000313" key="2">
    <source>
        <dbReference type="EMBL" id="MBB3119516.1"/>
    </source>
</evidence>
<proteinExistence type="predicted"/>
<accession>A0A7W5BAU6</accession>
<dbReference type="RefSeq" id="WP_183441344.1">
    <property type="nucleotide sequence ID" value="NZ_JACHXD010000006.1"/>
</dbReference>
<keyword evidence="3" id="KW-1185">Reference proteome</keyword>
<organism evidence="2 3">
    <name type="scientific">Pseudoduganella violacea</name>
    <dbReference type="NCBI Taxonomy" id="1715466"/>
    <lineage>
        <taxon>Bacteria</taxon>
        <taxon>Pseudomonadati</taxon>
        <taxon>Pseudomonadota</taxon>
        <taxon>Betaproteobacteria</taxon>
        <taxon>Burkholderiales</taxon>
        <taxon>Oxalobacteraceae</taxon>
        <taxon>Telluria group</taxon>
        <taxon>Pseudoduganella</taxon>
    </lineage>
</organism>
<sequence>MKRLLQLLLLPLLAASHLASAGELEEYARAANRLVALSQTAQREGKEPPRMASGEGKELITLLSDRQRFLDSRSFTPGDMSELSLLCGEMTKTMMNYMMFNLQRIDRSNKDAAALSAAVAAASRENIHSYQDEIAQLMPMTTLCMGKQLPVLEQFLTTLKPDEFNEARQRGLAMTQNGLFTSMLGALSGIGDPTVSEANQLKMVGALAEVAPVYAAALPLENRSRIVALARMRLLNSAPAFKDALLRILQAMENAECTGLCRRAP</sequence>
<evidence type="ECO:0000256" key="1">
    <source>
        <dbReference type="SAM" id="SignalP"/>
    </source>
</evidence>
<gene>
    <name evidence="2" type="ORF">FHS03_002568</name>
</gene>